<evidence type="ECO:0000259" key="4">
    <source>
        <dbReference type="PROSITE" id="PS50893"/>
    </source>
</evidence>
<dbReference type="Pfam" id="PF17912">
    <property type="entry name" value="OB_MalK"/>
    <property type="match status" value="1"/>
</dbReference>
<dbReference type="InterPro" id="IPR015855">
    <property type="entry name" value="ABC_transpr_MalK-like"/>
</dbReference>
<dbReference type="PROSITE" id="PS00211">
    <property type="entry name" value="ABC_TRANSPORTER_1"/>
    <property type="match status" value="1"/>
</dbReference>
<sequence length="368" mass="41292">MANVSLRHVYKIYDGGVTAVTDFNLEIADKEFIILVGPSGCGKSTTLRMIAGLEDISKGELYIGDTLANDVAPKDRDIAMVFQNYALYPHMTVYDNMAFGLKLRKFPKEDIKRRVEEAARILGIEQYLDRKPKALSGGQRQRVALGRAIVRNPKVFLLDEPLSNLDAKLRAQMRTEISKIYQRLGTTFIYVTHDQTEAMTMGTRIVVMKDGFIQQVDTPQHLYDMPCNMFVAGFIGSPQMNFINAVLSKNGGKYTLDFDKYHIPVPESKVNADLDSYVGKEVVFGIRPEHVHDEPEEIAKAECLLKANVDVTELMGAEIYLYVNINGTPITARVEPTSTAKPGDDIEITFDLSKLHIFDKDTEKTITN</sequence>
<dbReference type="GO" id="GO:0008643">
    <property type="term" value="P:carbohydrate transport"/>
    <property type="evidence" value="ECO:0007669"/>
    <property type="project" value="InterPro"/>
</dbReference>
<keyword evidence="6" id="KW-1185">Reference proteome</keyword>
<dbReference type="SUPFAM" id="SSF52540">
    <property type="entry name" value="P-loop containing nucleoside triphosphate hydrolases"/>
    <property type="match status" value="1"/>
</dbReference>
<dbReference type="Pfam" id="PF03459">
    <property type="entry name" value="TOBE"/>
    <property type="match status" value="1"/>
</dbReference>
<dbReference type="GO" id="GO:0016887">
    <property type="term" value="F:ATP hydrolysis activity"/>
    <property type="evidence" value="ECO:0007669"/>
    <property type="project" value="InterPro"/>
</dbReference>
<dbReference type="PANTHER" id="PTHR43875:SF1">
    <property type="entry name" value="OSMOPROTECTIVE COMPOUNDS UPTAKE ATP-BINDING PROTEIN GGTA"/>
    <property type="match status" value="1"/>
</dbReference>
<accession>A0A2N0UV48</accession>
<dbReference type="PROSITE" id="PS50893">
    <property type="entry name" value="ABC_TRANSPORTER_2"/>
    <property type="match status" value="1"/>
</dbReference>
<dbReference type="CDD" id="cd03301">
    <property type="entry name" value="ABC_MalK_N"/>
    <property type="match status" value="1"/>
</dbReference>
<name>A0A2N0UV48_9FIRM</name>
<dbReference type="Gene3D" id="2.40.50.140">
    <property type="entry name" value="Nucleic acid-binding proteins"/>
    <property type="match status" value="1"/>
</dbReference>
<dbReference type="GO" id="GO:0055052">
    <property type="term" value="C:ATP-binding cassette (ABC) transporter complex, substrate-binding subunit-containing"/>
    <property type="evidence" value="ECO:0007669"/>
    <property type="project" value="TreeGrafter"/>
</dbReference>
<feature type="domain" description="ABC transporter" evidence="4">
    <location>
        <begin position="4"/>
        <end position="235"/>
    </location>
</feature>
<organism evidence="5 6">
    <name type="scientific">Ruminococcus bromii</name>
    <dbReference type="NCBI Taxonomy" id="40518"/>
    <lineage>
        <taxon>Bacteria</taxon>
        <taxon>Bacillati</taxon>
        <taxon>Bacillota</taxon>
        <taxon>Clostridia</taxon>
        <taxon>Eubacteriales</taxon>
        <taxon>Oscillospiraceae</taxon>
        <taxon>Ruminococcus</taxon>
    </lineage>
</organism>
<dbReference type="InterPro" id="IPR005116">
    <property type="entry name" value="Transp-assoc_OB_typ1"/>
</dbReference>
<dbReference type="NCBIfam" id="NF008653">
    <property type="entry name" value="PRK11650.1"/>
    <property type="match status" value="1"/>
</dbReference>
<comment type="caution">
    <text evidence="5">The sequence shown here is derived from an EMBL/GenBank/DDBJ whole genome shotgun (WGS) entry which is preliminary data.</text>
</comment>
<dbReference type="PANTHER" id="PTHR43875">
    <property type="entry name" value="MALTODEXTRIN IMPORT ATP-BINDING PROTEIN MSMX"/>
    <property type="match status" value="1"/>
</dbReference>
<dbReference type="Gene3D" id="3.40.50.300">
    <property type="entry name" value="P-loop containing nucleotide triphosphate hydrolases"/>
    <property type="match status" value="1"/>
</dbReference>
<dbReference type="InterPro" id="IPR040582">
    <property type="entry name" value="OB_MalK-like"/>
</dbReference>
<keyword evidence="5" id="KW-0378">Hydrolase</keyword>
<keyword evidence="2" id="KW-0547">Nucleotide-binding</keyword>
<dbReference type="SUPFAM" id="SSF50331">
    <property type="entry name" value="MOP-like"/>
    <property type="match status" value="1"/>
</dbReference>
<reference evidence="5" key="1">
    <citation type="journal article" date="2018" name="Environ. Microbiol.">
        <title>Sporulation capability and amylosome conservation among diverse human colonic and rumen isolates of the keystone starch-degrader Ruminococcus bromii.</title>
        <authorList>
            <person name="Mukhopadhya I."/>
            <person name="Morais S."/>
            <person name="Laverde-Gomez J."/>
            <person name="Sheridan P.O."/>
            <person name="Walker A.W."/>
            <person name="Kelly W."/>
            <person name="Klieve A.V."/>
            <person name="Ouwerkerk D."/>
            <person name="Duncan S.H."/>
            <person name="Louis P."/>
            <person name="Koropatkin N."/>
            <person name="Cockburn D."/>
            <person name="Kibler R."/>
            <person name="Cooper P.J."/>
            <person name="Sandoval C."/>
            <person name="Crost E."/>
            <person name="Juge N."/>
            <person name="Bayer E.A."/>
            <person name="Flint H.J."/>
        </authorList>
    </citation>
    <scope>NUCLEOTIDE SEQUENCE [LARGE SCALE GENOMIC DNA]</scope>
    <source>
        <strain evidence="5">ATCC 27255</strain>
    </source>
</reference>
<dbReference type="EMBL" id="NNSR01000045">
    <property type="protein sequence ID" value="PKD30808.1"/>
    <property type="molecule type" value="Genomic_DNA"/>
</dbReference>
<proteinExistence type="predicted"/>
<dbReference type="InterPro" id="IPR003439">
    <property type="entry name" value="ABC_transporter-like_ATP-bd"/>
</dbReference>
<keyword evidence="3 5" id="KW-0067">ATP-binding</keyword>
<evidence type="ECO:0000256" key="1">
    <source>
        <dbReference type="ARBA" id="ARBA00022448"/>
    </source>
</evidence>
<protein>
    <submittedName>
        <fullName evidence="5">Trehalose import ATP-binding protein SugC</fullName>
        <ecNumber evidence="5">3.6.3.-</ecNumber>
    </submittedName>
</protein>
<gene>
    <name evidence="5" type="primary">sugC</name>
    <name evidence="5" type="ORF">RBATCC27255_00939</name>
</gene>
<dbReference type="InterPro" id="IPR008995">
    <property type="entry name" value="Mo/tungstate-bd_C_term_dom"/>
</dbReference>
<dbReference type="InterPro" id="IPR017871">
    <property type="entry name" value="ABC_transporter-like_CS"/>
</dbReference>
<dbReference type="EC" id="3.6.3.-" evidence="5"/>
<dbReference type="Gene3D" id="2.40.50.100">
    <property type="match status" value="1"/>
</dbReference>
<dbReference type="GO" id="GO:0005524">
    <property type="term" value="F:ATP binding"/>
    <property type="evidence" value="ECO:0007669"/>
    <property type="project" value="UniProtKB-KW"/>
</dbReference>
<evidence type="ECO:0000256" key="3">
    <source>
        <dbReference type="ARBA" id="ARBA00022840"/>
    </source>
</evidence>
<dbReference type="InterPro" id="IPR047641">
    <property type="entry name" value="ABC_transpr_MalK/UgpC-like"/>
</dbReference>
<dbReference type="FunFam" id="3.40.50.300:FF:000042">
    <property type="entry name" value="Maltose/maltodextrin ABC transporter, ATP-binding protein"/>
    <property type="match status" value="1"/>
</dbReference>
<dbReference type="SMART" id="SM00382">
    <property type="entry name" value="AAA"/>
    <property type="match status" value="1"/>
</dbReference>
<dbReference type="GO" id="GO:0140359">
    <property type="term" value="F:ABC-type transporter activity"/>
    <property type="evidence" value="ECO:0007669"/>
    <property type="project" value="InterPro"/>
</dbReference>
<keyword evidence="1" id="KW-0813">Transport</keyword>
<dbReference type="InterPro" id="IPR027417">
    <property type="entry name" value="P-loop_NTPase"/>
</dbReference>
<dbReference type="InterPro" id="IPR012340">
    <property type="entry name" value="NA-bd_OB-fold"/>
</dbReference>
<evidence type="ECO:0000313" key="5">
    <source>
        <dbReference type="EMBL" id="PKD30808.1"/>
    </source>
</evidence>
<dbReference type="Pfam" id="PF00005">
    <property type="entry name" value="ABC_tran"/>
    <property type="match status" value="1"/>
</dbReference>
<dbReference type="RefSeq" id="WP_101028967.1">
    <property type="nucleotide sequence ID" value="NZ_CABMMZ010000045.1"/>
</dbReference>
<evidence type="ECO:0000256" key="2">
    <source>
        <dbReference type="ARBA" id="ARBA00022741"/>
    </source>
</evidence>
<dbReference type="InterPro" id="IPR003593">
    <property type="entry name" value="AAA+_ATPase"/>
</dbReference>
<dbReference type="Proteomes" id="UP000233425">
    <property type="component" value="Unassembled WGS sequence"/>
</dbReference>
<evidence type="ECO:0000313" key="6">
    <source>
        <dbReference type="Proteomes" id="UP000233425"/>
    </source>
</evidence>
<dbReference type="AlphaFoldDB" id="A0A2N0UV48"/>